<evidence type="ECO:0000256" key="2">
    <source>
        <dbReference type="SAM" id="Phobius"/>
    </source>
</evidence>
<keyword evidence="2" id="KW-0472">Membrane</keyword>
<feature type="transmembrane region" description="Helical" evidence="2">
    <location>
        <begin position="33"/>
        <end position="53"/>
    </location>
</feature>
<reference evidence="3" key="1">
    <citation type="submission" date="2009-08" db="EMBL/GenBank/DDBJ databases">
        <title>Annotation of Salpingoeca rosetta.</title>
        <authorList>
            <consortium name="The Broad Institute Genome Sequencing Platform"/>
            <person name="Russ C."/>
            <person name="Cuomo C."/>
            <person name="Burger G."/>
            <person name="Gray M.W."/>
            <person name="Holland P.W.H."/>
            <person name="King N."/>
            <person name="Lang F.B.F."/>
            <person name="Roger A.J."/>
            <person name="Ruiz-Trillo I."/>
            <person name="Young S.K."/>
            <person name="Zeng Q."/>
            <person name="Gargeya S."/>
            <person name="Alvarado L."/>
            <person name="Berlin A."/>
            <person name="Chapman S.B."/>
            <person name="Chen Z."/>
            <person name="Freedman E."/>
            <person name="Gellesch M."/>
            <person name="Goldberg J."/>
            <person name="Griggs A."/>
            <person name="Gujja S."/>
            <person name="Heilman E."/>
            <person name="Heiman D."/>
            <person name="Howarth C."/>
            <person name="Mehta T."/>
            <person name="Neiman D."/>
            <person name="Pearson M."/>
            <person name="Roberts A."/>
            <person name="Saif S."/>
            <person name="Shea T."/>
            <person name="Shenoy N."/>
            <person name="Sisk P."/>
            <person name="Stolte C."/>
            <person name="Sykes S."/>
            <person name="White J."/>
            <person name="Yandava C."/>
            <person name="Haas B."/>
            <person name="Nusbaum C."/>
            <person name="Birren B."/>
        </authorList>
    </citation>
    <scope>NUCLEOTIDE SEQUENCE [LARGE SCALE GENOMIC DNA]</scope>
    <source>
        <strain evidence="3">ATCC 50818</strain>
    </source>
</reference>
<dbReference type="KEGG" id="sre:PTSG_07993"/>
<organism evidence="4">
    <name type="scientific">Salpingoeca rosetta (strain ATCC 50818 / BSB-021)</name>
    <dbReference type="NCBI Taxonomy" id="946362"/>
    <lineage>
        <taxon>Eukaryota</taxon>
        <taxon>Choanoflagellata</taxon>
        <taxon>Craspedida</taxon>
        <taxon>Salpingoecidae</taxon>
        <taxon>Salpingoeca</taxon>
    </lineage>
</organism>
<evidence type="ECO:0000313" key="3">
    <source>
        <dbReference type="EMBL" id="EGD75881.1"/>
    </source>
</evidence>
<dbReference type="GeneID" id="16072361"/>
<keyword evidence="2" id="KW-1133">Transmembrane helix</keyword>
<dbReference type="EMBL" id="GL832973">
    <property type="protein sequence ID" value="EGD75881.1"/>
    <property type="molecule type" value="Genomic_DNA"/>
</dbReference>
<name>F2UGY1_SALR5</name>
<feature type="region of interest" description="Disordered" evidence="1">
    <location>
        <begin position="1"/>
        <end position="29"/>
    </location>
</feature>
<sequence length="108" mass="11461">MANTTASANGTTTQATASPKAGSKPTKGSLSPVTIAVTVVAVVAVGIAAMFYYRYRRITRSGWRHSTLVNDVWRAPVDVSGDTQLNSEVLRLDDNDDARFDLGGDSSL</sequence>
<protein>
    <submittedName>
        <fullName evidence="3">Uncharacterized protein</fullName>
    </submittedName>
</protein>
<gene>
    <name evidence="3" type="ORF">PTSG_07993</name>
</gene>
<accession>F2UGY1</accession>
<keyword evidence="4" id="KW-1185">Reference proteome</keyword>
<dbReference type="RefSeq" id="XP_004991802.1">
    <property type="nucleotide sequence ID" value="XM_004991745.1"/>
</dbReference>
<keyword evidence="2" id="KW-0812">Transmembrane</keyword>
<proteinExistence type="predicted"/>
<dbReference type="Proteomes" id="UP000007799">
    <property type="component" value="Unassembled WGS sequence"/>
</dbReference>
<dbReference type="InParanoid" id="F2UGY1"/>
<evidence type="ECO:0000313" key="4">
    <source>
        <dbReference type="Proteomes" id="UP000007799"/>
    </source>
</evidence>
<feature type="compositionally biased region" description="Low complexity" evidence="1">
    <location>
        <begin position="1"/>
        <end position="18"/>
    </location>
</feature>
<evidence type="ECO:0000256" key="1">
    <source>
        <dbReference type="SAM" id="MobiDB-lite"/>
    </source>
</evidence>
<dbReference type="AlphaFoldDB" id="F2UGY1"/>